<dbReference type="Proteomes" id="UP000499080">
    <property type="component" value="Unassembled WGS sequence"/>
</dbReference>
<name>A0A4Y2MN50_ARAVE</name>
<dbReference type="EMBL" id="BGPR01007491">
    <property type="protein sequence ID" value="GBN27247.1"/>
    <property type="molecule type" value="Genomic_DNA"/>
</dbReference>
<proteinExistence type="predicted"/>
<sequence length="179" mass="20406">MESRKPMILYFQSLDCHSGTPKNALPWNVSSGVSVINIIFIDWRTILHQYQLIVFLQAAGNISETIESKANLTIFGEKHLLQKELSLKIDLSIPNQVNTFLFTSFQLVGKIHSVEVSQLPSNSDANEAVVKAIEVNYLHPEVRKVSENKYCRASSVQEQKLKQNTEFSSIHCHHYQEYS</sequence>
<gene>
    <name evidence="1" type="ORF">AVEN_234879_1</name>
</gene>
<protein>
    <submittedName>
        <fullName evidence="1">Uncharacterized protein</fullName>
    </submittedName>
</protein>
<reference evidence="1 2" key="1">
    <citation type="journal article" date="2019" name="Sci. Rep.">
        <title>Orb-weaving spider Araneus ventricosus genome elucidates the spidroin gene catalogue.</title>
        <authorList>
            <person name="Kono N."/>
            <person name="Nakamura H."/>
            <person name="Ohtoshi R."/>
            <person name="Moran D.A.P."/>
            <person name="Shinohara A."/>
            <person name="Yoshida Y."/>
            <person name="Fujiwara M."/>
            <person name="Mori M."/>
            <person name="Tomita M."/>
            <person name="Arakawa K."/>
        </authorList>
    </citation>
    <scope>NUCLEOTIDE SEQUENCE [LARGE SCALE GENOMIC DNA]</scope>
</reference>
<organism evidence="1 2">
    <name type="scientific">Araneus ventricosus</name>
    <name type="common">Orbweaver spider</name>
    <name type="synonym">Epeira ventricosa</name>
    <dbReference type="NCBI Taxonomy" id="182803"/>
    <lineage>
        <taxon>Eukaryota</taxon>
        <taxon>Metazoa</taxon>
        <taxon>Ecdysozoa</taxon>
        <taxon>Arthropoda</taxon>
        <taxon>Chelicerata</taxon>
        <taxon>Arachnida</taxon>
        <taxon>Araneae</taxon>
        <taxon>Araneomorphae</taxon>
        <taxon>Entelegynae</taxon>
        <taxon>Araneoidea</taxon>
        <taxon>Araneidae</taxon>
        <taxon>Araneus</taxon>
    </lineage>
</organism>
<accession>A0A4Y2MN50</accession>
<evidence type="ECO:0000313" key="2">
    <source>
        <dbReference type="Proteomes" id="UP000499080"/>
    </source>
</evidence>
<evidence type="ECO:0000313" key="1">
    <source>
        <dbReference type="EMBL" id="GBN27247.1"/>
    </source>
</evidence>
<dbReference type="AlphaFoldDB" id="A0A4Y2MN50"/>
<comment type="caution">
    <text evidence="1">The sequence shown here is derived from an EMBL/GenBank/DDBJ whole genome shotgun (WGS) entry which is preliminary data.</text>
</comment>
<keyword evidence="2" id="KW-1185">Reference proteome</keyword>